<gene>
    <name evidence="9" type="ORF">CF165_13440</name>
</gene>
<dbReference type="InterPro" id="IPR037185">
    <property type="entry name" value="EmrE-like"/>
</dbReference>
<dbReference type="PANTHER" id="PTHR32322">
    <property type="entry name" value="INNER MEMBRANE TRANSPORTER"/>
    <property type="match status" value="1"/>
</dbReference>
<dbReference type="GO" id="GO:0016020">
    <property type="term" value="C:membrane"/>
    <property type="evidence" value="ECO:0007669"/>
    <property type="project" value="UniProtKB-SubCell"/>
</dbReference>
<name>A0A229TB69_9PSEU</name>
<feature type="transmembrane region" description="Helical" evidence="7">
    <location>
        <begin position="272"/>
        <end position="292"/>
    </location>
</feature>
<dbReference type="Pfam" id="PF00892">
    <property type="entry name" value="EamA"/>
    <property type="match status" value="2"/>
</dbReference>
<evidence type="ECO:0000256" key="2">
    <source>
        <dbReference type="ARBA" id="ARBA00007362"/>
    </source>
</evidence>
<sequence length="317" mass="31008">MSSTAARGAAAVLGAAVLWGTVGPAQVLAASNAGPLALGAARLVVGGVVLLGLVIARGRGDLGRWRALGHGPTLGWLLLAAASTAAYQAAFLSSVARTGAALSTVVALGVAPPAVGVLARVAGGERLTRPWLFGTVAAVAGTALLLLPGATVHIDATGVLLGIAGGICYGIYTVAAKRLMDSAAPILVAVSATLISGGAMILPFTGDLSRLTEPNTLALIGWLAVPATAFGYLLFVSGLRHVTAATAGTLSLAEPLVAAVLGLAFLGEHLPWPAGAGAGLLLAGLAVATVPAPRRSSTAPSEIAGDTISVSGAGTHR</sequence>
<feature type="compositionally biased region" description="Polar residues" evidence="6">
    <location>
        <begin position="308"/>
        <end position="317"/>
    </location>
</feature>
<keyword evidence="10" id="KW-1185">Reference proteome</keyword>
<evidence type="ECO:0000313" key="10">
    <source>
        <dbReference type="Proteomes" id="UP000215199"/>
    </source>
</evidence>
<accession>A0A229TB69</accession>
<evidence type="ECO:0000256" key="1">
    <source>
        <dbReference type="ARBA" id="ARBA00004141"/>
    </source>
</evidence>
<dbReference type="PANTHER" id="PTHR32322:SF2">
    <property type="entry name" value="EAMA DOMAIN-CONTAINING PROTEIN"/>
    <property type="match status" value="1"/>
</dbReference>
<dbReference type="OrthoDB" id="3577499at2"/>
<dbReference type="RefSeq" id="WP_093947827.1">
    <property type="nucleotide sequence ID" value="NZ_NMUL01000010.1"/>
</dbReference>
<keyword evidence="4 7" id="KW-1133">Transmembrane helix</keyword>
<feature type="transmembrane region" description="Helical" evidence="7">
    <location>
        <begin position="242"/>
        <end position="266"/>
    </location>
</feature>
<feature type="transmembrane region" description="Helical" evidence="7">
    <location>
        <begin position="186"/>
        <end position="205"/>
    </location>
</feature>
<dbReference type="InterPro" id="IPR000620">
    <property type="entry name" value="EamA_dom"/>
</dbReference>
<evidence type="ECO:0000256" key="6">
    <source>
        <dbReference type="SAM" id="MobiDB-lite"/>
    </source>
</evidence>
<protein>
    <submittedName>
        <fullName evidence="9">EamA family transporter</fullName>
    </submittedName>
</protein>
<comment type="caution">
    <text evidence="9">The sequence shown here is derived from an EMBL/GenBank/DDBJ whole genome shotgun (WGS) entry which is preliminary data.</text>
</comment>
<organism evidence="9 10">
    <name type="scientific">Amycolatopsis vastitatis</name>
    <dbReference type="NCBI Taxonomy" id="1905142"/>
    <lineage>
        <taxon>Bacteria</taxon>
        <taxon>Bacillati</taxon>
        <taxon>Actinomycetota</taxon>
        <taxon>Actinomycetes</taxon>
        <taxon>Pseudonocardiales</taxon>
        <taxon>Pseudonocardiaceae</taxon>
        <taxon>Amycolatopsis</taxon>
    </lineage>
</organism>
<dbReference type="EMBL" id="NMUL01000010">
    <property type="protein sequence ID" value="OXM68505.1"/>
    <property type="molecule type" value="Genomic_DNA"/>
</dbReference>
<evidence type="ECO:0000256" key="3">
    <source>
        <dbReference type="ARBA" id="ARBA00022692"/>
    </source>
</evidence>
<evidence type="ECO:0000256" key="4">
    <source>
        <dbReference type="ARBA" id="ARBA00022989"/>
    </source>
</evidence>
<proteinExistence type="inferred from homology"/>
<feature type="domain" description="EamA" evidence="8">
    <location>
        <begin position="7"/>
        <end position="146"/>
    </location>
</feature>
<evidence type="ECO:0000259" key="8">
    <source>
        <dbReference type="Pfam" id="PF00892"/>
    </source>
</evidence>
<keyword evidence="3 7" id="KW-0812">Transmembrane</keyword>
<dbReference type="Proteomes" id="UP000215199">
    <property type="component" value="Unassembled WGS sequence"/>
</dbReference>
<evidence type="ECO:0000313" key="9">
    <source>
        <dbReference type="EMBL" id="OXM68505.1"/>
    </source>
</evidence>
<feature type="transmembrane region" description="Helical" evidence="7">
    <location>
        <begin position="39"/>
        <end position="56"/>
    </location>
</feature>
<comment type="similarity">
    <text evidence="2">Belongs to the EamA transporter family.</text>
</comment>
<feature type="transmembrane region" description="Helical" evidence="7">
    <location>
        <begin position="217"/>
        <end position="235"/>
    </location>
</feature>
<feature type="transmembrane region" description="Helical" evidence="7">
    <location>
        <begin position="156"/>
        <end position="174"/>
    </location>
</feature>
<feature type="transmembrane region" description="Helical" evidence="7">
    <location>
        <begin position="131"/>
        <end position="150"/>
    </location>
</feature>
<dbReference type="AlphaFoldDB" id="A0A229TB69"/>
<feature type="transmembrane region" description="Helical" evidence="7">
    <location>
        <begin position="99"/>
        <end position="119"/>
    </location>
</feature>
<evidence type="ECO:0000256" key="5">
    <source>
        <dbReference type="ARBA" id="ARBA00023136"/>
    </source>
</evidence>
<dbReference type="SUPFAM" id="SSF103481">
    <property type="entry name" value="Multidrug resistance efflux transporter EmrE"/>
    <property type="match status" value="2"/>
</dbReference>
<dbReference type="InterPro" id="IPR050638">
    <property type="entry name" value="AA-Vitamin_Transporters"/>
</dbReference>
<keyword evidence="5 7" id="KW-0472">Membrane</keyword>
<feature type="transmembrane region" description="Helical" evidence="7">
    <location>
        <begin position="68"/>
        <end position="87"/>
    </location>
</feature>
<reference evidence="10" key="1">
    <citation type="submission" date="2017-07" db="EMBL/GenBank/DDBJ databases">
        <title>Comparative genome mining reveals phylogenetic distribution patterns of secondary metabolites in Amycolatopsis.</title>
        <authorList>
            <person name="Adamek M."/>
            <person name="Alanjary M."/>
            <person name="Sales-Ortells H."/>
            <person name="Goodfellow M."/>
            <person name="Bull A.T."/>
            <person name="Kalinowski J."/>
            <person name="Ziemert N."/>
        </authorList>
    </citation>
    <scope>NUCLEOTIDE SEQUENCE [LARGE SCALE GENOMIC DNA]</scope>
    <source>
        <strain evidence="10">H5</strain>
    </source>
</reference>
<comment type="subcellular location">
    <subcellularLocation>
        <location evidence="1">Membrane</location>
        <topology evidence="1">Multi-pass membrane protein</topology>
    </subcellularLocation>
</comment>
<evidence type="ECO:0000256" key="7">
    <source>
        <dbReference type="SAM" id="Phobius"/>
    </source>
</evidence>
<feature type="region of interest" description="Disordered" evidence="6">
    <location>
        <begin position="295"/>
        <end position="317"/>
    </location>
</feature>
<feature type="domain" description="EamA" evidence="8">
    <location>
        <begin position="157"/>
        <end position="288"/>
    </location>
</feature>